<dbReference type="OrthoDB" id="338345at2759"/>
<keyword evidence="2" id="KW-1185">Reference proteome</keyword>
<evidence type="ECO:0000313" key="2">
    <source>
        <dbReference type="Proteomes" id="UP001057455"/>
    </source>
</evidence>
<name>A0A9W5TAY6_BABOV</name>
<organism evidence="1 2">
    <name type="scientific">Babesia ovis</name>
    <dbReference type="NCBI Taxonomy" id="5869"/>
    <lineage>
        <taxon>Eukaryota</taxon>
        <taxon>Sar</taxon>
        <taxon>Alveolata</taxon>
        <taxon>Apicomplexa</taxon>
        <taxon>Aconoidasida</taxon>
        <taxon>Piroplasmida</taxon>
        <taxon>Babesiidae</taxon>
        <taxon>Babesia</taxon>
    </lineage>
</organism>
<sequence length="438" mass="50031">MSNISNAFRYVQRAVGGSDGSPRKPHFRRTVAPVRPQLHNDPYMSRVDVEDHIVPLWERDGEPTEDSDQRALTDVDLEYSYSLENFIQRSSIASDYSESSYADEFSRLSDSDVEENDIRGVYLDGIHSIRVQPGVLDPEAHPVYIEGVPIHGGTLECIDMSPYRGQFGVLEYEWFIGIHYNCADRYDPVRISTNRSLVVPLDAVGKYIFCRAHRRVEHQAVEEFDAPKVGVYDPHVSGSLNAGYLPHDHFYDISSWCVTGPVYMCDEWSFEIIQSLSEGSYTIAALLYFSEDLFRSENPTDSVELGHVELQVTYEGVTIKDLGADTNICSVLNMRKQYNSRVFGGLGTSATLDFSDFEVEESSLPDEWLTFSIHKCPPLLYYISLKFADRYQRIFTSFVMSSFRSQRALCFDKQHWKSQLDCADVSSIRDLFRTSVFR</sequence>
<protein>
    <submittedName>
        <fullName evidence="1">Uncharacterized protein</fullName>
    </submittedName>
</protein>
<proteinExistence type="predicted"/>
<evidence type="ECO:0000313" key="1">
    <source>
        <dbReference type="EMBL" id="GFE53132.1"/>
    </source>
</evidence>
<dbReference type="EMBL" id="BLIY01000004">
    <property type="protein sequence ID" value="GFE53132.1"/>
    <property type="molecule type" value="Genomic_DNA"/>
</dbReference>
<comment type="caution">
    <text evidence="1">The sequence shown here is derived from an EMBL/GenBank/DDBJ whole genome shotgun (WGS) entry which is preliminary data.</text>
</comment>
<accession>A0A9W5TAY6</accession>
<dbReference type="AlphaFoldDB" id="A0A9W5TAY6"/>
<dbReference type="Proteomes" id="UP001057455">
    <property type="component" value="Unassembled WGS sequence"/>
</dbReference>
<gene>
    <name evidence="1" type="ORF">BaOVIS_005360</name>
</gene>
<reference evidence="1" key="1">
    <citation type="submission" date="2019-12" db="EMBL/GenBank/DDBJ databases">
        <title>Genome sequence of Babesia ovis.</title>
        <authorList>
            <person name="Yamagishi J."/>
            <person name="Sevinc F."/>
            <person name="Xuan X."/>
        </authorList>
    </citation>
    <scope>NUCLEOTIDE SEQUENCE</scope>
    <source>
        <strain evidence="1">Selcuk</strain>
    </source>
</reference>